<dbReference type="Proteomes" id="UP000518266">
    <property type="component" value="Unassembled WGS sequence"/>
</dbReference>
<dbReference type="AlphaFoldDB" id="A0A7J5YBH2"/>
<evidence type="ECO:0008006" key="4">
    <source>
        <dbReference type="Google" id="ProtNLM"/>
    </source>
</evidence>
<reference evidence="2 3" key="1">
    <citation type="submission" date="2020-03" db="EMBL/GenBank/DDBJ databases">
        <title>Dissostichus mawsoni Genome sequencing and assembly.</title>
        <authorList>
            <person name="Park H."/>
        </authorList>
    </citation>
    <scope>NUCLEOTIDE SEQUENCE [LARGE SCALE GENOMIC DNA]</scope>
    <source>
        <strain evidence="2">DM0001</strain>
        <tissue evidence="2">Muscle</tissue>
    </source>
</reference>
<protein>
    <recommendedName>
        <fullName evidence="4">CCHC-type domain-containing protein</fullName>
    </recommendedName>
</protein>
<evidence type="ECO:0000313" key="2">
    <source>
        <dbReference type="EMBL" id="KAF3846812.1"/>
    </source>
</evidence>
<proteinExistence type="predicted"/>
<organism evidence="2 3">
    <name type="scientific">Dissostichus mawsoni</name>
    <name type="common">Antarctic cod</name>
    <dbReference type="NCBI Taxonomy" id="36200"/>
    <lineage>
        <taxon>Eukaryota</taxon>
        <taxon>Metazoa</taxon>
        <taxon>Chordata</taxon>
        <taxon>Craniata</taxon>
        <taxon>Vertebrata</taxon>
        <taxon>Euteleostomi</taxon>
        <taxon>Actinopterygii</taxon>
        <taxon>Neopterygii</taxon>
        <taxon>Teleostei</taxon>
        <taxon>Neoteleostei</taxon>
        <taxon>Acanthomorphata</taxon>
        <taxon>Eupercaria</taxon>
        <taxon>Perciformes</taxon>
        <taxon>Notothenioidei</taxon>
        <taxon>Nototheniidae</taxon>
        <taxon>Dissostichus</taxon>
    </lineage>
</organism>
<dbReference type="SUPFAM" id="SSF57756">
    <property type="entry name" value="Retrovirus zinc finger-like domains"/>
    <property type="match status" value="1"/>
</dbReference>
<keyword evidence="1" id="KW-0472">Membrane</keyword>
<dbReference type="GO" id="GO:0008270">
    <property type="term" value="F:zinc ion binding"/>
    <property type="evidence" value="ECO:0007669"/>
    <property type="project" value="InterPro"/>
</dbReference>
<keyword evidence="1" id="KW-0812">Transmembrane</keyword>
<dbReference type="OrthoDB" id="8962223at2759"/>
<name>A0A7J5YBH2_DISMA</name>
<keyword evidence="3" id="KW-1185">Reference proteome</keyword>
<sequence>MKKNIKGIVKANLTDLGLFEIYISEHKVKTAAEAAVLADDYVLIHRGGRDFRVQEEGMYRAADRWEEKAHAHLGNAERVMRGQPRVDPSEICNVCRGRGHWKADCPKANARRGIMGASLTLLLVLYLWYPYLSSLPVS</sequence>
<dbReference type="GO" id="GO:0003676">
    <property type="term" value="F:nucleic acid binding"/>
    <property type="evidence" value="ECO:0007669"/>
    <property type="project" value="InterPro"/>
</dbReference>
<evidence type="ECO:0000313" key="3">
    <source>
        <dbReference type="Proteomes" id="UP000518266"/>
    </source>
</evidence>
<feature type="transmembrane region" description="Helical" evidence="1">
    <location>
        <begin position="114"/>
        <end position="132"/>
    </location>
</feature>
<comment type="caution">
    <text evidence="2">The sequence shown here is derived from an EMBL/GenBank/DDBJ whole genome shotgun (WGS) entry which is preliminary data.</text>
</comment>
<keyword evidence="1" id="KW-1133">Transmembrane helix</keyword>
<dbReference type="Gene3D" id="4.10.60.10">
    <property type="entry name" value="Zinc finger, CCHC-type"/>
    <property type="match status" value="1"/>
</dbReference>
<dbReference type="EMBL" id="JAAKFY010000014">
    <property type="protein sequence ID" value="KAF3846812.1"/>
    <property type="molecule type" value="Genomic_DNA"/>
</dbReference>
<feature type="non-terminal residue" evidence="2">
    <location>
        <position position="1"/>
    </location>
</feature>
<gene>
    <name evidence="2" type="ORF">F7725_003890</name>
</gene>
<accession>A0A7J5YBH2</accession>
<evidence type="ECO:0000256" key="1">
    <source>
        <dbReference type="SAM" id="Phobius"/>
    </source>
</evidence>
<dbReference type="InterPro" id="IPR036875">
    <property type="entry name" value="Znf_CCHC_sf"/>
</dbReference>